<reference evidence="8 9" key="1">
    <citation type="submission" date="2021-05" db="EMBL/GenBank/DDBJ databases">
        <title>Description of Cellulomonas sp. DKR-3 sp. nov.</title>
        <authorList>
            <person name="Dahal R.H."/>
            <person name="Chaudhary D.K."/>
        </authorList>
    </citation>
    <scope>NUCLEOTIDE SEQUENCE [LARGE SCALE GENOMIC DNA]</scope>
    <source>
        <strain evidence="8 9">DKR-3</strain>
    </source>
</reference>
<sequence length="163" mass="17195">MDGIMLVARVVLSLACVVGLIWFAGRKLSGGTGRVRTQNEHDVRVVGRQGMGRHAGVAVVAVGNRRILVGYGEQQVTMLTELGPVVAAPASGTPPAPPPRQQVAPRPAARPAPQVDRPADRTSDGITAALGAAVKPGKLEGSVLAPDTWRTFVRTLQERTVRR</sequence>
<accession>A0ABS5TV76</accession>
<keyword evidence="8" id="KW-0969">Cilium</keyword>
<keyword evidence="2" id="KW-1003">Cell membrane</keyword>
<feature type="compositionally biased region" description="Low complexity" evidence="6">
    <location>
        <begin position="101"/>
        <end position="116"/>
    </location>
</feature>
<comment type="subcellular location">
    <subcellularLocation>
        <location evidence="1">Cell membrane</location>
    </subcellularLocation>
</comment>
<evidence type="ECO:0000256" key="4">
    <source>
        <dbReference type="ARBA" id="ARBA00022989"/>
    </source>
</evidence>
<organism evidence="8 9">
    <name type="scientific">Cellulomonas fulva</name>
    <dbReference type="NCBI Taxonomy" id="2835530"/>
    <lineage>
        <taxon>Bacteria</taxon>
        <taxon>Bacillati</taxon>
        <taxon>Actinomycetota</taxon>
        <taxon>Actinomycetes</taxon>
        <taxon>Micrococcales</taxon>
        <taxon>Cellulomonadaceae</taxon>
        <taxon>Cellulomonas</taxon>
    </lineage>
</organism>
<keyword evidence="4 7" id="KW-1133">Transmembrane helix</keyword>
<evidence type="ECO:0000313" key="9">
    <source>
        <dbReference type="Proteomes" id="UP000722125"/>
    </source>
</evidence>
<keyword evidence="8" id="KW-0282">Flagellum</keyword>
<dbReference type="EMBL" id="JAHBOH010000001">
    <property type="protein sequence ID" value="MBT0993062.1"/>
    <property type="molecule type" value="Genomic_DNA"/>
</dbReference>
<evidence type="ECO:0000256" key="2">
    <source>
        <dbReference type="ARBA" id="ARBA00022475"/>
    </source>
</evidence>
<dbReference type="Proteomes" id="UP000722125">
    <property type="component" value="Unassembled WGS sequence"/>
</dbReference>
<evidence type="ECO:0000256" key="3">
    <source>
        <dbReference type="ARBA" id="ARBA00022692"/>
    </source>
</evidence>
<dbReference type="InterPro" id="IPR022781">
    <property type="entry name" value="Flagellar_biosynth_FliO"/>
</dbReference>
<comment type="caution">
    <text evidence="8">The sequence shown here is derived from an EMBL/GenBank/DDBJ whole genome shotgun (WGS) entry which is preliminary data.</text>
</comment>
<gene>
    <name evidence="8" type="ORF">KIN34_01985</name>
</gene>
<keyword evidence="9" id="KW-1185">Reference proteome</keyword>
<protein>
    <submittedName>
        <fullName evidence="8">Flagellar biosynthetic protein FliO</fullName>
    </submittedName>
</protein>
<keyword evidence="3 7" id="KW-0812">Transmembrane</keyword>
<dbReference type="Pfam" id="PF04347">
    <property type="entry name" value="FliO"/>
    <property type="match status" value="1"/>
</dbReference>
<proteinExistence type="predicted"/>
<evidence type="ECO:0000256" key="1">
    <source>
        <dbReference type="ARBA" id="ARBA00004236"/>
    </source>
</evidence>
<evidence type="ECO:0000313" key="8">
    <source>
        <dbReference type="EMBL" id="MBT0993062.1"/>
    </source>
</evidence>
<keyword evidence="5 7" id="KW-0472">Membrane</keyword>
<name>A0ABS5TV76_9CELL</name>
<dbReference type="RefSeq" id="WP_214346038.1">
    <property type="nucleotide sequence ID" value="NZ_JAHBOH010000001.1"/>
</dbReference>
<feature type="transmembrane region" description="Helical" evidence="7">
    <location>
        <begin position="6"/>
        <end position="24"/>
    </location>
</feature>
<evidence type="ECO:0000256" key="6">
    <source>
        <dbReference type="SAM" id="MobiDB-lite"/>
    </source>
</evidence>
<feature type="region of interest" description="Disordered" evidence="6">
    <location>
        <begin position="86"/>
        <end position="126"/>
    </location>
</feature>
<evidence type="ECO:0000256" key="5">
    <source>
        <dbReference type="ARBA" id="ARBA00023136"/>
    </source>
</evidence>
<keyword evidence="8" id="KW-0966">Cell projection</keyword>
<evidence type="ECO:0000256" key="7">
    <source>
        <dbReference type="SAM" id="Phobius"/>
    </source>
</evidence>